<name>A0A2W5RGG2_ANCNO</name>
<dbReference type="SUPFAM" id="SSF53067">
    <property type="entry name" value="Actin-like ATPase domain"/>
    <property type="match status" value="1"/>
</dbReference>
<dbReference type="InterPro" id="IPR022496">
    <property type="entry name" value="T6A_TsaB"/>
</dbReference>
<dbReference type="Pfam" id="PF00814">
    <property type="entry name" value="TsaD"/>
    <property type="match status" value="1"/>
</dbReference>
<dbReference type="GO" id="GO:0016740">
    <property type="term" value="F:transferase activity"/>
    <property type="evidence" value="ECO:0007669"/>
    <property type="project" value="UniProtKB-KW"/>
</dbReference>
<proteinExistence type="predicted"/>
<dbReference type="Gene3D" id="3.30.420.40">
    <property type="match status" value="2"/>
</dbReference>
<organism evidence="2 3">
    <name type="scientific">Ancylobacter novellus</name>
    <name type="common">Thiobacillus novellus</name>
    <dbReference type="NCBI Taxonomy" id="921"/>
    <lineage>
        <taxon>Bacteria</taxon>
        <taxon>Pseudomonadati</taxon>
        <taxon>Pseudomonadota</taxon>
        <taxon>Alphaproteobacteria</taxon>
        <taxon>Hyphomicrobiales</taxon>
        <taxon>Xanthobacteraceae</taxon>
        <taxon>Ancylobacter</taxon>
    </lineage>
</organism>
<dbReference type="GO" id="GO:0005829">
    <property type="term" value="C:cytosol"/>
    <property type="evidence" value="ECO:0007669"/>
    <property type="project" value="TreeGrafter"/>
</dbReference>
<evidence type="ECO:0000259" key="1">
    <source>
        <dbReference type="Pfam" id="PF00814"/>
    </source>
</evidence>
<dbReference type="NCBIfam" id="TIGR03725">
    <property type="entry name" value="T6A_YeaZ"/>
    <property type="match status" value="1"/>
</dbReference>
<comment type="caution">
    <text evidence="2">The sequence shown here is derived from an EMBL/GenBank/DDBJ whole genome shotgun (WGS) entry which is preliminary data.</text>
</comment>
<evidence type="ECO:0000313" key="2">
    <source>
        <dbReference type="EMBL" id="PZQ85925.1"/>
    </source>
</evidence>
<protein>
    <submittedName>
        <fullName evidence="2">tRNA (Adenosine(37)-N6)-threonylcarbamoyltransferase complex dimerization subunit type 1 TsaB</fullName>
    </submittedName>
</protein>
<dbReference type="InterPro" id="IPR000905">
    <property type="entry name" value="Gcp-like_dom"/>
</dbReference>
<gene>
    <name evidence="2" type="primary">tsaB</name>
    <name evidence="2" type="ORF">DI549_00075</name>
</gene>
<dbReference type="EMBL" id="QFQD01000001">
    <property type="protein sequence ID" value="PZQ85925.1"/>
    <property type="molecule type" value="Genomic_DNA"/>
</dbReference>
<keyword evidence="2" id="KW-0808">Transferase</keyword>
<sequence>MLILAIDTALEASAVALHDTASDRTLGVARVAMARGHAEAIIPMVEQVMNAAGLGFNDIAAFAVTVGPGSFTGLRVGLSAARGFGVATGRPVIGLSTLAVLAAPLLAENDRVPVAAAIDARHGNVYLQMVGASGRVLVGPRAMALKDAARSVAIGPVRLVGSGAALLMQAWPSGERPPIEIHADATPDPVWLARLASVADPARSEPRPLYLRDADAKPQTAARIARR</sequence>
<dbReference type="InterPro" id="IPR043129">
    <property type="entry name" value="ATPase_NBD"/>
</dbReference>
<dbReference type="AlphaFoldDB" id="A0A2W5RGG2"/>
<dbReference type="PANTHER" id="PTHR11735">
    <property type="entry name" value="TRNA N6-ADENOSINE THREONYLCARBAMOYLTRANSFERASE"/>
    <property type="match status" value="1"/>
</dbReference>
<reference evidence="2 3" key="1">
    <citation type="submission" date="2017-08" db="EMBL/GenBank/DDBJ databases">
        <title>Infants hospitalized years apart are colonized by the same room-sourced microbial strains.</title>
        <authorList>
            <person name="Brooks B."/>
            <person name="Olm M.R."/>
            <person name="Firek B.A."/>
            <person name="Baker R."/>
            <person name="Thomas B.C."/>
            <person name="Morowitz M.J."/>
            <person name="Banfield J.F."/>
        </authorList>
    </citation>
    <scope>NUCLEOTIDE SEQUENCE [LARGE SCALE GENOMIC DNA]</scope>
    <source>
        <strain evidence="2">S2_005_001_R2_27</strain>
    </source>
</reference>
<accession>A0A2W5RGG2</accession>
<dbReference type="Proteomes" id="UP000248887">
    <property type="component" value="Unassembled WGS sequence"/>
</dbReference>
<feature type="domain" description="Gcp-like" evidence="1">
    <location>
        <begin position="24"/>
        <end position="129"/>
    </location>
</feature>
<dbReference type="GO" id="GO:0002949">
    <property type="term" value="P:tRNA threonylcarbamoyladenosine modification"/>
    <property type="evidence" value="ECO:0007669"/>
    <property type="project" value="InterPro"/>
</dbReference>
<evidence type="ECO:0000313" key="3">
    <source>
        <dbReference type="Proteomes" id="UP000248887"/>
    </source>
</evidence>
<dbReference type="PANTHER" id="PTHR11735:SF11">
    <property type="entry name" value="TRNA THREONYLCARBAMOYLADENOSINE BIOSYNTHESIS PROTEIN TSAB"/>
    <property type="match status" value="1"/>
</dbReference>